<keyword evidence="2" id="KW-1133">Transmembrane helix</keyword>
<keyword evidence="2" id="KW-0472">Membrane</keyword>
<feature type="domain" description="LysM" evidence="3">
    <location>
        <begin position="193"/>
        <end position="249"/>
    </location>
</feature>
<dbReference type="PANTHER" id="PTHR34700:SF4">
    <property type="entry name" value="PHAGE-LIKE ELEMENT PBSX PROTEIN XKDP"/>
    <property type="match status" value="1"/>
</dbReference>
<organism evidence="4">
    <name type="scientific">mine drainage metagenome</name>
    <dbReference type="NCBI Taxonomy" id="410659"/>
    <lineage>
        <taxon>unclassified sequences</taxon>
        <taxon>metagenomes</taxon>
        <taxon>ecological metagenomes</taxon>
    </lineage>
</organism>
<feature type="domain" description="LysM" evidence="3">
    <location>
        <begin position="275"/>
        <end position="331"/>
    </location>
</feature>
<dbReference type="Gene3D" id="3.10.350.10">
    <property type="entry name" value="LysM domain"/>
    <property type="match status" value="2"/>
</dbReference>
<protein>
    <submittedName>
        <fullName evidence="4">LysM domain/BON superfamily protein</fullName>
    </submittedName>
</protein>
<feature type="transmembrane region" description="Helical" evidence="2">
    <location>
        <begin position="68"/>
        <end position="94"/>
    </location>
</feature>
<dbReference type="EMBL" id="MLJW01000765">
    <property type="protein sequence ID" value="OIQ82805.1"/>
    <property type="molecule type" value="Genomic_DNA"/>
</dbReference>
<proteinExistence type="predicted"/>
<dbReference type="InterPro" id="IPR011990">
    <property type="entry name" value="TPR-like_helical_dom_sf"/>
</dbReference>
<sequence>MNPTHAPTPTRRTRAAGDVARALTAILALAGFVLGVPAALVVVAPLGWPRTWPTWDTVLSALTRPDDGTLFLGAVTLVAWGAWAAFTLSVLTELAAAARHITVPSVPLLGLTQRAAATLITTAGLLVVTSAPLLGTPTAHAAVLVDTAPQRPIRSAQSAVAMTASDATTMEASASIAPSMTALSPAAPVDRHPVITVARGDTLWSLAERHLGNGARYTEIRDLNLGQPQPDGRTLTETHWIYPGWQLRLPFDATALPAPATTANSTATPIAAATSSYDVTEGESLWGIAAQQLGDGARYREIYDLSTHTLQSDGRTLTDPDVIRPGWHLTIPSAAGTPSAAPTPAAVPAQHPAPSAPQTLSTAPRAEPTSPAGLVEPRSLRPAGAEQDDQVGSGAPGRGVNDETVTVGGANSKTDDETAERPFAQDFYLGLSALAAAGVIGELSRRRHLQHRRRRVGQRIALPQPGSQQDAAERDLRSAICPLTIPQIKAALLTLASRSYAAERDLPRVGAILLTETTLELHLTVDDDTPVAPFTSTSPRTWSAPIDAIAADPTIDDDADRPEPYPALVTLGHTDDAVVFVNLEAAGTLTLTGEPEVAGDTLRAVVAELATSDLTGRIGLIAGEAFAGLAGVCDPARLQIVADPGAVHDQIASRDIEVASALGGIGADDTLQARSDRAVGDVWLPVVYVATNGAETAYQRCAPWSGTAVIGAGTSNGGGWSLVVDDDASAVLEPLGLRMRPQRLSRGDLDTLVSMLRTADGPHRSSDLDVRAAPRPLVNDIADALAALPPRPAPDPPDPAQGLEGSPQAVRVNVLGPIQIDGIPHGSATRLSKRGTELVVYLALRRSANGPELVEALWHGKRVDNQARNSLIYRTRQHLGEANLPVVDADGTYRLGPDVISDWTEFQRLARAGLSAGTSGAADLQAALDLVRSRPLLGTRDSDYAWAENDIQHMIETITDVAHVLSQLRLGTGDHRAAIEAATKGLLVEPCSDLLHRDAVSAAFAHGDDAEADRLIARHRALLAELDPDFDDETLDSSAFSQ</sequence>
<dbReference type="SMART" id="SM00257">
    <property type="entry name" value="LysM"/>
    <property type="match status" value="2"/>
</dbReference>
<keyword evidence="2" id="KW-0812">Transmembrane</keyword>
<feature type="transmembrane region" description="Helical" evidence="2">
    <location>
        <begin position="115"/>
        <end position="135"/>
    </location>
</feature>
<dbReference type="Pfam" id="PF01476">
    <property type="entry name" value="LysM"/>
    <property type="match status" value="2"/>
</dbReference>
<evidence type="ECO:0000256" key="1">
    <source>
        <dbReference type="SAM" id="MobiDB-lite"/>
    </source>
</evidence>
<comment type="caution">
    <text evidence="4">The sequence shown here is derived from an EMBL/GenBank/DDBJ whole genome shotgun (WGS) entry which is preliminary data.</text>
</comment>
<accession>A0A1J5R3S3</accession>
<feature type="region of interest" description="Disordered" evidence="1">
    <location>
        <begin position="328"/>
        <end position="419"/>
    </location>
</feature>
<dbReference type="CDD" id="cd00118">
    <property type="entry name" value="LysM"/>
    <property type="match status" value="2"/>
</dbReference>
<dbReference type="InterPro" id="IPR036779">
    <property type="entry name" value="LysM_dom_sf"/>
</dbReference>
<dbReference type="SMART" id="SM01043">
    <property type="entry name" value="BTAD"/>
    <property type="match status" value="1"/>
</dbReference>
<reference evidence="4" key="1">
    <citation type="submission" date="2016-10" db="EMBL/GenBank/DDBJ databases">
        <title>Sequence of Gallionella enrichment culture.</title>
        <authorList>
            <person name="Poehlein A."/>
            <person name="Muehling M."/>
            <person name="Daniel R."/>
        </authorList>
    </citation>
    <scope>NUCLEOTIDE SEQUENCE</scope>
</reference>
<feature type="transmembrane region" description="Helical" evidence="2">
    <location>
        <begin position="21"/>
        <end position="48"/>
    </location>
</feature>
<gene>
    <name evidence="4" type="ORF">GALL_354020</name>
</gene>
<feature type="compositionally biased region" description="Low complexity" evidence="1">
    <location>
        <begin position="332"/>
        <end position="359"/>
    </location>
</feature>
<dbReference type="Gene3D" id="1.25.40.10">
    <property type="entry name" value="Tetratricopeptide repeat domain"/>
    <property type="match status" value="1"/>
</dbReference>
<dbReference type="AlphaFoldDB" id="A0A1J5R3S3"/>
<evidence type="ECO:0000259" key="3">
    <source>
        <dbReference type="PROSITE" id="PS51782"/>
    </source>
</evidence>
<dbReference type="PROSITE" id="PS51782">
    <property type="entry name" value="LYSM"/>
    <property type="match status" value="2"/>
</dbReference>
<dbReference type="InterPro" id="IPR005158">
    <property type="entry name" value="BTAD"/>
</dbReference>
<feature type="region of interest" description="Disordered" evidence="1">
    <location>
        <begin position="450"/>
        <end position="473"/>
    </location>
</feature>
<dbReference type="InterPro" id="IPR052196">
    <property type="entry name" value="Bact_Kbp"/>
</dbReference>
<dbReference type="PANTHER" id="PTHR34700">
    <property type="entry name" value="POTASSIUM BINDING PROTEIN KBP"/>
    <property type="match status" value="1"/>
</dbReference>
<dbReference type="InterPro" id="IPR018392">
    <property type="entry name" value="LysM"/>
</dbReference>
<evidence type="ECO:0000313" key="4">
    <source>
        <dbReference type="EMBL" id="OIQ82805.1"/>
    </source>
</evidence>
<evidence type="ECO:0000256" key="2">
    <source>
        <dbReference type="SAM" id="Phobius"/>
    </source>
</evidence>
<name>A0A1J5R3S3_9ZZZZ</name>
<dbReference type="Pfam" id="PF03704">
    <property type="entry name" value="BTAD"/>
    <property type="match status" value="1"/>
</dbReference>